<feature type="transmembrane region" description="Helical" evidence="1">
    <location>
        <begin position="446"/>
        <end position="466"/>
    </location>
</feature>
<feature type="transmembrane region" description="Helical" evidence="1">
    <location>
        <begin position="409"/>
        <end position="434"/>
    </location>
</feature>
<keyword evidence="1" id="KW-1133">Transmembrane helix</keyword>
<dbReference type="OrthoDB" id="5392263at2759"/>
<feature type="signal peptide" evidence="2">
    <location>
        <begin position="1"/>
        <end position="28"/>
    </location>
</feature>
<feature type="transmembrane region" description="Helical" evidence="1">
    <location>
        <begin position="120"/>
        <end position="139"/>
    </location>
</feature>
<feature type="chain" id="PRO_5040385819" evidence="2">
    <location>
        <begin position="29"/>
        <end position="584"/>
    </location>
</feature>
<dbReference type="EMBL" id="MU150279">
    <property type="protein sequence ID" value="KAF9461781.1"/>
    <property type="molecule type" value="Genomic_DNA"/>
</dbReference>
<feature type="transmembrane region" description="Helical" evidence="1">
    <location>
        <begin position="550"/>
        <end position="573"/>
    </location>
</feature>
<feature type="transmembrane region" description="Helical" evidence="1">
    <location>
        <begin position="207"/>
        <end position="227"/>
    </location>
</feature>
<gene>
    <name evidence="3" type="ORF">BDZ94DRAFT_1262981</name>
</gene>
<evidence type="ECO:0000256" key="2">
    <source>
        <dbReference type="SAM" id="SignalP"/>
    </source>
</evidence>
<proteinExistence type="predicted"/>
<feature type="transmembrane region" description="Helical" evidence="1">
    <location>
        <begin position="239"/>
        <end position="259"/>
    </location>
</feature>
<organism evidence="3 4">
    <name type="scientific">Collybia nuda</name>
    <dbReference type="NCBI Taxonomy" id="64659"/>
    <lineage>
        <taxon>Eukaryota</taxon>
        <taxon>Fungi</taxon>
        <taxon>Dikarya</taxon>
        <taxon>Basidiomycota</taxon>
        <taxon>Agaricomycotina</taxon>
        <taxon>Agaricomycetes</taxon>
        <taxon>Agaricomycetidae</taxon>
        <taxon>Agaricales</taxon>
        <taxon>Tricholomatineae</taxon>
        <taxon>Clitocybaceae</taxon>
        <taxon>Collybia</taxon>
    </lineage>
</organism>
<evidence type="ECO:0000256" key="1">
    <source>
        <dbReference type="SAM" id="Phobius"/>
    </source>
</evidence>
<reference evidence="3" key="1">
    <citation type="submission" date="2020-11" db="EMBL/GenBank/DDBJ databases">
        <authorList>
            <consortium name="DOE Joint Genome Institute"/>
            <person name="Ahrendt S."/>
            <person name="Riley R."/>
            <person name="Andreopoulos W."/>
            <person name="Labutti K."/>
            <person name="Pangilinan J."/>
            <person name="Ruiz-Duenas F.J."/>
            <person name="Barrasa J.M."/>
            <person name="Sanchez-Garcia M."/>
            <person name="Camarero S."/>
            <person name="Miyauchi S."/>
            <person name="Serrano A."/>
            <person name="Linde D."/>
            <person name="Babiker R."/>
            <person name="Drula E."/>
            <person name="Ayuso-Fernandez I."/>
            <person name="Pacheco R."/>
            <person name="Padilla G."/>
            <person name="Ferreira P."/>
            <person name="Barriuso J."/>
            <person name="Kellner H."/>
            <person name="Castanera R."/>
            <person name="Alfaro M."/>
            <person name="Ramirez L."/>
            <person name="Pisabarro A.G."/>
            <person name="Kuo A."/>
            <person name="Tritt A."/>
            <person name="Lipzen A."/>
            <person name="He G."/>
            <person name="Yan M."/>
            <person name="Ng V."/>
            <person name="Cullen D."/>
            <person name="Martin F."/>
            <person name="Rosso M.-N."/>
            <person name="Henrissat B."/>
            <person name="Hibbett D."/>
            <person name="Martinez A.T."/>
            <person name="Grigoriev I.V."/>
        </authorList>
    </citation>
    <scope>NUCLEOTIDE SEQUENCE</scope>
    <source>
        <strain evidence="3">CBS 247.69</strain>
    </source>
</reference>
<evidence type="ECO:0000313" key="4">
    <source>
        <dbReference type="Proteomes" id="UP000807353"/>
    </source>
</evidence>
<evidence type="ECO:0000313" key="3">
    <source>
        <dbReference type="EMBL" id="KAF9461781.1"/>
    </source>
</evidence>
<keyword evidence="1" id="KW-0812">Transmembrane</keyword>
<keyword evidence="2" id="KW-0732">Signal</keyword>
<name>A0A9P6CDG8_9AGAR</name>
<protein>
    <submittedName>
        <fullName evidence="3">Uncharacterized protein</fullName>
    </submittedName>
</protein>
<feature type="transmembrane region" description="Helical" evidence="1">
    <location>
        <begin position="496"/>
        <end position="514"/>
    </location>
</feature>
<comment type="caution">
    <text evidence="3">The sequence shown here is derived from an EMBL/GenBank/DDBJ whole genome shotgun (WGS) entry which is preliminary data.</text>
</comment>
<dbReference type="Proteomes" id="UP000807353">
    <property type="component" value="Unassembled WGS sequence"/>
</dbReference>
<keyword evidence="1" id="KW-0472">Membrane</keyword>
<sequence>MIPKFIFTSVSVVYASFLALLVLPSAIATEVNFTACFAQIRNGDHGNIGGTDNQGHHISNIGEATAVIYELCVTACGAGPEPFDWSVFSQQFSSWLLPWLALVSQLPFGANDKFDNLESMLLTVGSPVLAAYSLALTLLNGRWITRLFSPHTHIPKAMNALHVLNSLQQSPLIINTDDSLLISLVFLDENEPWWAELDAWLDYTHTWSIAAVTSISWVVIAYLFTLIDSFHDITISINANGQGVGLIWLWLLPIVLGWLQISPKCDSARLYRAVNRANKVAYVKTPSGAAVLASSISRQRAISLAVASLDQPVRRDELCTAPIYNYARFFPWVQAVEEVERVFRLADKQTRIPLSDDSEVGWEDQEKTAGDLRIRRMYTPSQVEARHLALKRTVLRKQNHRDQDVWSRIFLASILALSLQWGTTGAAIVAVWFTPTSGLGCRSGSYILYGGLSTVIWMMLVLSSILSRYSTATTKSTFLTRTAAQLSIFLRRCGKVLAVFNTILVIASGIFQFSKFYDRCYCNSSVLGWGYKAFFVMQFNQEDMDQVERAWIGGVALAAGTAALFAGFITLFLNPSPPSNPRSS</sequence>
<dbReference type="AlphaFoldDB" id="A0A9P6CDG8"/>
<keyword evidence="4" id="KW-1185">Reference proteome</keyword>
<accession>A0A9P6CDG8</accession>